<keyword evidence="1" id="KW-0808">Transferase</keyword>
<keyword evidence="2" id="KW-0012">Acyltransferase</keyword>
<proteinExistence type="predicted"/>
<evidence type="ECO:0000259" key="3">
    <source>
        <dbReference type="PROSITE" id="PS51186"/>
    </source>
</evidence>
<dbReference type="SUPFAM" id="SSF55729">
    <property type="entry name" value="Acyl-CoA N-acyltransferases (Nat)"/>
    <property type="match status" value="1"/>
</dbReference>
<sequence>MGKTAKVGEHMSEEFVIIDYEDRYKPELLAISLPWLEENDILEPADLEQLEHPERVLAGGGRIFLARAGEEIVGMMMLELFRDGVAEPFKFGVKAPWRNRGIGKALMRATIDAARELGVHTLVLTSHHSLKAALHVYESFGFRYEAHDNVAFALSDIMMKMEL</sequence>
<dbReference type="RefSeq" id="WP_227151669.1">
    <property type="nucleotide sequence ID" value="NZ_CALICV010000040.1"/>
</dbReference>
<dbReference type="STRING" id="1297617.IB211_02934c"/>
<dbReference type="Proteomes" id="UP000064844">
    <property type="component" value="Chromosome"/>
</dbReference>
<feature type="domain" description="N-acetyltransferase" evidence="3">
    <location>
        <begin position="15"/>
        <end position="163"/>
    </location>
</feature>
<dbReference type="PANTHER" id="PTHR43877">
    <property type="entry name" value="AMINOALKYLPHOSPHONATE N-ACETYLTRANSFERASE-RELATED-RELATED"/>
    <property type="match status" value="1"/>
</dbReference>
<dbReference type="eggNOG" id="COG0456">
    <property type="taxonomic scope" value="Bacteria"/>
</dbReference>
<dbReference type="PANTHER" id="PTHR43877:SF1">
    <property type="entry name" value="ACETYLTRANSFERASE"/>
    <property type="match status" value="1"/>
</dbReference>
<evidence type="ECO:0000256" key="1">
    <source>
        <dbReference type="ARBA" id="ARBA00022679"/>
    </source>
</evidence>
<dbReference type="InterPro" id="IPR000182">
    <property type="entry name" value="GNAT_dom"/>
</dbReference>
<keyword evidence="5" id="KW-1185">Reference proteome</keyword>
<dbReference type="InterPro" id="IPR050832">
    <property type="entry name" value="Bact_Acetyltransf"/>
</dbReference>
<dbReference type="EMBL" id="CP011307">
    <property type="protein sequence ID" value="ALP95325.1"/>
    <property type="molecule type" value="Genomic_DNA"/>
</dbReference>
<reference evidence="5" key="2">
    <citation type="submission" date="2015-04" db="EMBL/GenBank/DDBJ databases">
        <title>A butyrogenic pathway from the amino acid lysine in a human gut commensal.</title>
        <authorList>
            <person name="de Vos W.M."/>
            <person name="Bui N.T.P."/>
            <person name="Plugge C.M."/>
            <person name="Ritari J."/>
        </authorList>
    </citation>
    <scope>NUCLEOTIDE SEQUENCE [LARGE SCALE GENOMIC DNA]</scope>
    <source>
        <strain evidence="5">AF211</strain>
    </source>
</reference>
<evidence type="ECO:0000313" key="5">
    <source>
        <dbReference type="Proteomes" id="UP000064844"/>
    </source>
</evidence>
<reference evidence="4 5" key="1">
    <citation type="journal article" date="2015" name="Nat. Commun.">
        <title>Production of butyrate from lysine and the Amadori product fructoselysine by a human gut commensal.</title>
        <authorList>
            <person name="Bui T.P."/>
            <person name="Ritari J."/>
            <person name="Boeren S."/>
            <person name="de Waard P."/>
            <person name="Plugge C.M."/>
            <person name="de Vos W.M."/>
        </authorList>
    </citation>
    <scope>NUCLEOTIDE SEQUENCE [LARGE SCALE GENOMIC DNA]</scope>
    <source>
        <strain evidence="4 5">AF211</strain>
    </source>
</reference>
<evidence type="ECO:0000256" key="2">
    <source>
        <dbReference type="ARBA" id="ARBA00023315"/>
    </source>
</evidence>
<dbReference type="Pfam" id="PF00583">
    <property type="entry name" value="Acetyltransf_1"/>
    <property type="match status" value="1"/>
</dbReference>
<dbReference type="Gene3D" id="3.40.630.30">
    <property type="match status" value="1"/>
</dbReference>
<organism evidence="4 5">
    <name type="scientific">Intestinimonas butyriciproducens</name>
    <dbReference type="NCBI Taxonomy" id="1297617"/>
    <lineage>
        <taxon>Bacteria</taxon>
        <taxon>Bacillati</taxon>
        <taxon>Bacillota</taxon>
        <taxon>Clostridia</taxon>
        <taxon>Eubacteriales</taxon>
        <taxon>Intestinimonas</taxon>
    </lineage>
</organism>
<dbReference type="KEGG" id="ibu:IB211_02934c"/>
<accession>A0A0S2W7I4</accession>
<dbReference type="GO" id="GO:0016747">
    <property type="term" value="F:acyltransferase activity, transferring groups other than amino-acyl groups"/>
    <property type="evidence" value="ECO:0007669"/>
    <property type="project" value="InterPro"/>
</dbReference>
<evidence type="ECO:0000313" key="4">
    <source>
        <dbReference type="EMBL" id="ALP95325.1"/>
    </source>
</evidence>
<dbReference type="AlphaFoldDB" id="A0A0S2W7I4"/>
<gene>
    <name evidence="4" type="ORF">IB211_02934c</name>
</gene>
<protein>
    <submittedName>
        <fullName evidence="4">Transcriptional regulator, MarRNA family</fullName>
    </submittedName>
</protein>
<dbReference type="PROSITE" id="PS51186">
    <property type="entry name" value="GNAT"/>
    <property type="match status" value="1"/>
</dbReference>
<dbReference type="InterPro" id="IPR016181">
    <property type="entry name" value="Acyl_CoA_acyltransferase"/>
</dbReference>
<name>A0A0S2W7I4_9FIRM</name>
<dbReference type="CDD" id="cd04301">
    <property type="entry name" value="NAT_SF"/>
    <property type="match status" value="1"/>
</dbReference>